<name>A0A173URH2_9FIRM</name>
<dbReference type="PRINTS" id="PR00207">
    <property type="entry name" value="FLAGELLIN"/>
</dbReference>
<organism evidence="7 8">
    <name type="scientific">Roseburia faecis</name>
    <dbReference type="NCBI Taxonomy" id="301302"/>
    <lineage>
        <taxon>Bacteria</taxon>
        <taxon>Bacillati</taxon>
        <taxon>Bacillota</taxon>
        <taxon>Clostridia</taxon>
        <taxon>Lachnospirales</taxon>
        <taxon>Lachnospiraceae</taxon>
        <taxon>Roseburia</taxon>
    </lineage>
</organism>
<dbReference type="PANTHER" id="PTHR42792">
    <property type="entry name" value="FLAGELLIN"/>
    <property type="match status" value="1"/>
</dbReference>
<dbReference type="GO" id="GO:0005576">
    <property type="term" value="C:extracellular region"/>
    <property type="evidence" value="ECO:0007669"/>
    <property type="project" value="UniProtKB-SubCell"/>
</dbReference>
<keyword evidence="3 4" id="KW-0975">Bacterial flagellum</keyword>
<dbReference type="Gene3D" id="2.30.220.10">
    <property type="entry name" value="f41 fragment of flagellin, C-terminal domain"/>
    <property type="match status" value="1"/>
</dbReference>
<feature type="domain" description="Flagellin C-terminal" evidence="6">
    <location>
        <begin position="545"/>
        <end position="630"/>
    </location>
</feature>
<dbReference type="AlphaFoldDB" id="A0A173URH2"/>
<dbReference type="SUPFAM" id="SSF64518">
    <property type="entry name" value="Phase 1 flagellin"/>
    <property type="match status" value="1"/>
</dbReference>
<dbReference type="PANTHER" id="PTHR42792:SF2">
    <property type="entry name" value="FLAGELLIN"/>
    <property type="match status" value="1"/>
</dbReference>
<evidence type="ECO:0000313" key="7">
    <source>
        <dbReference type="EMBL" id="CUN17643.1"/>
    </source>
</evidence>
<accession>A0A173URH2</accession>
<comment type="similarity">
    <text evidence="1 4">Belongs to the bacterial flagellin family.</text>
</comment>
<dbReference type="EMBL" id="CYXV01000018">
    <property type="protein sequence ID" value="CUN17643.1"/>
    <property type="molecule type" value="Genomic_DNA"/>
</dbReference>
<evidence type="ECO:0000256" key="3">
    <source>
        <dbReference type="ARBA" id="ARBA00023143"/>
    </source>
</evidence>
<dbReference type="RefSeq" id="WP_278334980.1">
    <property type="nucleotide sequence ID" value="NZ_CYXV01000018.1"/>
</dbReference>
<comment type="function">
    <text evidence="4">Flagellin is the subunit protein which polymerizes to form the filaments of bacterial flagella.</text>
</comment>
<keyword evidence="7" id="KW-0969">Cilium</keyword>
<dbReference type="InterPro" id="IPR001492">
    <property type="entry name" value="Flagellin"/>
</dbReference>
<evidence type="ECO:0000256" key="4">
    <source>
        <dbReference type="RuleBase" id="RU362073"/>
    </source>
</evidence>
<dbReference type="Gene3D" id="2.170.280.10">
    <property type="entry name" value="f41 fragment of flagellin, middle domain"/>
    <property type="match status" value="1"/>
</dbReference>
<reference evidence="7 8" key="1">
    <citation type="submission" date="2015-09" db="EMBL/GenBank/DDBJ databases">
        <authorList>
            <consortium name="Pathogen Informatics"/>
        </authorList>
    </citation>
    <scope>NUCLEOTIDE SEQUENCE [LARGE SCALE GENOMIC DNA]</scope>
    <source>
        <strain evidence="7 8">2789STDY5608863</strain>
    </source>
</reference>
<dbReference type="Gene3D" id="1.20.1330.10">
    <property type="entry name" value="f41 fragment of flagellin, N-terminal domain"/>
    <property type="match status" value="2"/>
</dbReference>
<keyword evidence="7" id="KW-0282">Flagellum</keyword>
<evidence type="ECO:0000256" key="1">
    <source>
        <dbReference type="ARBA" id="ARBA00005709"/>
    </source>
</evidence>
<dbReference type="GO" id="GO:0009288">
    <property type="term" value="C:bacterial-type flagellum"/>
    <property type="evidence" value="ECO:0007669"/>
    <property type="project" value="UniProtKB-SubCell"/>
</dbReference>
<dbReference type="Gene3D" id="6.10.10.10">
    <property type="entry name" value="Flagellar export chaperone, C-terminal domain"/>
    <property type="match status" value="1"/>
</dbReference>
<evidence type="ECO:0000313" key="8">
    <source>
        <dbReference type="Proteomes" id="UP000095495"/>
    </source>
</evidence>
<dbReference type="Pfam" id="PF00669">
    <property type="entry name" value="Flagellin_N"/>
    <property type="match status" value="1"/>
</dbReference>
<comment type="subcellular location">
    <subcellularLocation>
        <location evidence="4">Secreted</location>
    </subcellularLocation>
    <subcellularLocation>
        <location evidence="4">Bacterial flagellum</location>
    </subcellularLocation>
</comment>
<sequence>MSMVVQHNMQAANANRMLGVTTSAQSKSTEKLSSGYKINRAADDAAGLSISEKMRKQIRGLDKASSNAQDGVSAVQTAEGALTEVHSMLQRMNELATQAANGTNSDTDRSSIQDEIEQLTTEIDRVSETTKFNETYLLKGNVDGTSSDVKVAAHDAGLAGKLTDKGNGTTVFNLDKELANGDKVTIAGKQYTIGTTGKGSVADPSTLNTKTDGYAKKDAVPFDAATTLNVGDSVTYAGSTYTLTDKTAVDQLAAADEFKIGDVGYKIVADNAATVNAGEIKLTDAKNEITKALADGKQVASTKLGGATANKTIVTELEKGEVSTTGLADTKAATIAAKGSGITGATIGVGDSVTISGKTTVATEETPKSAKDIYDAIKQTTETTITVGSGVDAKTYTIVENDENEDASTFKATKDTILSTIKDGDKVTIGTTSNTVIGDIGSTGTDGDVITAKQAYAKMADELQKASSIGTDTAAKVTNDGKGKFTIQQGTVSVKDSLSFSLHVGADADMTNKITVDVESMSAAGLGIKGLNVNDDNGTAATYAIDSIADAISKVSAQRSALGAVQNRLEHTIDNLDNVSENTSSAESRIRDTDMAKEMVNYSKNNILAQAGQSMLAQANQSNQGVLSLLQ</sequence>
<feature type="domain" description="Flagellin N-terminal" evidence="5">
    <location>
        <begin position="5"/>
        <end position="141"/>
    </location>
</feature>
<dbReference type="Proteomes" id="UP000095495">
    <property type="component" value="Unassembled WGS sequence"/>
</dbReference>
<protein>
    <recommendedName>
        <fullName evidence="2 4">Flagellin</fullName>
    </recommendedName>
</protein>
<dbReference type="Gene3D" id="3.30.70.2120">
    <property type="match status" value="1"/>
</dbReference>
<proteinExistence type="inferred from homology"/>
<evidence type="ECO:0000256" key="2">
    <source>
        <dbReference type="ARBA" id="ARBA00020110"/>
    </source>
</evidence>
<keyword evidence="7" id="KW-0966">Cell projection</keyword>
<evidence type="ECO:0000259" key="5">
    <source>
        <dbReference type="Pfam" id="PF00669"/>
    </source>
</evidence>
<dbReference type="InterPro" id="IPR042187">
    <property type="entry name" value="Flagellin_C_sub2"/>
</dbReference>
<dbReference type="InterPro" id="IPR001029">
    <property type="entry name" value="Flagellin_N"/>
</dbReference>
<gene>
    <name evidence="7" type="primary">hag_2</name>
    <name evidence="7" type="ORF">ERS852420_03222</name>
</gene>
<dbReference type="Pfam" id="PF00700">
    <property type="entry name" value="Flagellin_C"/>
    <property type="match status" value="1"/>
</dbReference>
<keyword evidence="4" id="KW-0964">Secreted</keyword>
<evidence type="ECO:0000259" key="6">
    <source>
        <dbReference type="Pfam" id="PF00700"/>
    </source>
</evidence>
<dbReference type="GO" id="GO:0005198">
    <property type="term" value="F:structural molecule activity"/>
    <property type="evidence" value="ECO:0007669"/>
    <property type="project" value="UniProtKB-UniRule"/>
</dbReference>
<dbReference type="InterPro" id="IPR046358">
    <property type="entry name" value="Flagellin_C"/>
</dbReference>